<name>A0A1Q2CI07_9ACTN</name>
<dbReference type="KEGG" id="tfl:RPIT_13865"/>
<dbReference type="GO" id="GO:1901137">
    <property type="term" value="P:carbohydrate derivative biosynthetic process"/>
    <property type="evidence" value="ECO:0007669"/>
    <property type="project" value="UniProtKB-ARBA"/>
</dbReference>
<evidence type="ECO:0000313" key="6">
    <source>
        <dbReference type="Proteomes" id="UP000188324"/>
    </source>
</evidence>
<reference evidence="5 6" key="1">
    <citation type="journal article" date="2016" name="Int. J. Syst. Evol. Microbiol.">
        <title>Tessaracoccus flavus sp. nov., isolated from the drainage system of a lindane-producing factory.</title>
        <authorList>
            <person name="Kumari R."/>
            <person name="Singh P."/>
            <person name="Schumann P."/>
            <person name="Lal R."/>
        </authorList>
    </citation>
    <scope>NUCLEOTIDE SEQUENCE [LARGE SCALE GENOMIC DNA]</scope>
    <source>
        <strain evidence="5 6">RP1T</strain>
    </source>
</reference>
<evidence type="ECO:0008006" key="7">
    <source>
        <dbReference type="Google" id="ProtNLM"/>
    </source>
</evidence>
<feature type="domain" description="Glycosyl transferase family 1" evidence="3">
    <location>
        <begin position="183"/>
        <end position="341"/>
    </location>
</feature>
<dbReference type="InterPro" id="IPR050194">
    <property type="entry name" value="Glycosyltransferase_grp1"/>
</dbReference>
<accession>A0A1Q2CI07</accession>
<keyword evidence="1" id="KW-0328">Glycosyltransferase</keyword>
<organism evidence="5 6">
    <name type="scientific">Tessaracoccus flavus</name>
    <dbReference type="NCBI Taxonomy" id="1610493"/>
    <lineage>
        <taxon>Bacteria</taxon>
        <taxon>Bacillati</taxon>
        <taxon>Actinomycetota</taxon>
        <taxon>Actinomycetes</taxon>
        <taxon>Propionibacteriales</taxon>
        <taxon>Propionibacteriaceae</taxon>
        <taxon>Tessaracoccus</taxon>
    </lineage>
</organism>
<evidence type="ECO:0000259" key="4">
    <source>
        <dbReference type="Pfam" id="PF13579"/>
    </source>
</evidence>
<evidence type="ECO:0000256" key="2">
    <source>
        <dbReference type="ARBA" id="ARBA00022679"/>
    </source>
</evidence>
<dbReference type="PANTHER" id="PTHR45947:SF3">
    <property type="entry name" value="SULFOQUINOVOSYL TRANSFERASE SQD2"/>
    <property type="match status" value="1"/>
</dbReference>
<sequence length="364" mass="40175">MLVFANDYTSVFHFRRELLRRLVSDGHAVELVLPVDDRNQAFAEIGCSVTQLPLSRFGTNPIEELGTLVRFMKIVRSARPDVLVTFTAKPNIYGGIASQICRVPLVSAVTGLGATFQQPGFLRTGMTLLYRLALRGASRVMFENSSNRQLFLDRHVVAEGNSTVVSGAGVNLAENPLVPYPEKQDVTRFIAVARVRRDKGYDQLFEAIKQVCAHRDDVEFHIVGWYEDESYRQRLLEVAADYPVIVHGGVSQEQVRGLLAQADCLIHPSHHEGMANVILEASAAGRPCLVSDIPGCREAVDSEVSGFLFPAKDAPALAECVERFTGLPTEQRRQMGLAARQKMELEFGRDAVVDSYVAAIMEAA</sequence>
<dbReference type="GO" id="GO:0016757">
    <property type="term" value="F:glycosyltransferase activity"/>
    <property type="evidence" value="ECO:0007669"/>
    <property type="project" value="UniProtKB-KW"/>
</dbReference>
<proteinExistence type="predicted"/>
<dbReference type="PANTHER" id="PTHR45947">
    <property type="entry name" value="SULFOQUINOVOSYL TRANSFERASE SQD2"/>
    <property type="match status" value="1"/>
</dbReference>
<dbReference type="Gene3D" id="3.40.50.2000">
    <property type="entry name" value="Glycogen Phosphorylase B"/>
    <property type="match status" value="2"/>
</dbReference>
<protein>
    <recommendedName>
        <fullName evidence="7">Galacturonosyltransferase</fullName>
    </recommendedName>
</protein>
<feature type="domain" description="Glycosyltransferase subfamily 4-like N-terminal" evidence="4">
    <location>
        <begin position="16"/>
        <end position="159"/>
    </location>
</feature>
<dbReference type="AlphaFoldDB" id="A0A1Q2CI07"/>
<dbReference type="Proteomes" id="UP000188324">
    <property type="component" value="Chromosome"/>
</dbReference>
<gene>
    <name evidence="5" type="ORF">RPIT_13865</name>
</gene>
<dbReference type="SUPFAM" id="SSF53756">
    <property type="entry name" value="UDP-Glycosyltransferase/glycogen phosphorylase"/>
    <property type="match status" value="1"/>
</dbReference>
<evidence type="ECO:0000256" key="1">
    <source>
        <dbReference type="ARBA" id="ARBA00022676"/>
    </source>
</evidence>
<dbReference type="EMBL" id="CP019605">
    <property type="protein sequence ID" value="AQP45758.1"/>
    <property type="molecule type" value="Genomic_DNA"/>
</dbReference>
<dbReference type="RefSeq" id="WP_162274578.1">
    <property type="nucleotide sequence ID" value="NZ_CP019605.1"/>
</dbReference>
<keyword evidence="2" id="KW-0808">Transferase</keyword>
<dbReference type="STRING" id="1610493.RPIT_13865"/>
<dbReference type="InterPro" id="IPR001296">
    <property type="entry name" value="Glyco_trans_1"/>
</dbReference>
<dbReference type="InterPro" id="IPR028098">
    <property type="entry name" value="Glyco_trans_4-like_N"/>
</dbReference>
<evidence type="ECO:0000259" key="3">
    <source>
        <dbReference type="Pfam" id="PF00534"/>
    </source>
</evidence>
<keyword evidence="6" id="KW-1185">Reference proteome</keyword>
<evidence type="ECO:0000313" key="5">
    <source>
        <dbReference type="EMBL" id="AQP45758.1"/>
    </source>
</evidence>
<dbReference type="Pfam" id="PF13579">
    <property type="entry name" value="Glyco_trans_4_4"/>
    <property type="match status" value="1"/>
</dbReference>
<dbReference type="Pfam" id="PF00534">
    <property type="entry name" value="Glycos_transf_1"/>
    <property type="match status" value="1"/>
</dbReference>
<dbReference type="CDD" id="cd03808">
    <property type="entry name" value="GT4_CapM-like"/>
    <property type="match status" value="1"/>
</dbReference>